<dbReference type="Gene3D" id="3.30.70.1430">
    <property type="entry name" value="Multidrug efflux transporter AcrB pore domain"/>
    <property type="match status" value="2"/>
</dbReference>
<dbReference type="RefSeq" id="WP_284314691.1">
    <property type="nucleotide sequence ID" value="NZ_BSPC01000052.1"/>
</dbReference>
<dbReference type="PRINTS" id="PR00702">
    <property type="entry name" value="ACRIFLAVINRP"/>
</dbReference>
<comment type="similarity">
    <text evidence="2 9">Belongs to the resistance-nodulation-cell division (RND) (TC 2.A.6) family.</text>
</comment>
<dbReference type="SUPFAM" id="SSF82866">
    <property type="entry name" value="Multidrug efflux transporter AcrB transmembrane domain"/>
    <property type="match status" value="2"/>
</dbReference>
<evidence type="ECO:0000256" key="5">
    <source>
        <dbReference type="ARBA" id="ARBA00022519"/>
    </source>
</evidence>
<keyword evidence="6 9" id="KW-0812">Transmembrane</keyword>
<evidence type="ECO:0000256" key="10">
    <source>
        <dbReference type="SAM" id="MobiDB-lite"/>
    </source>
</evidence>
<feature type="transmembrane region" description="Helical" evidence="9">
    <location>
        <begin position="345"/>
        <end position="361"/>
    </location>
</feature>
<feature type="transmembrane region" description="Helical" evidence="9">
    <location>
        <begin position="1005"/>
        <end position="1025"/>
    </location>
</feature>
<dbReference type="Gene3D" id="3.30.70.1320">
    <property type="entry name" value="Multidrug efflux transporter AcrB pore domain like"/>
    <property type="match status" value="1"/>
</dbReference>
<keyword evidence="7 9" id="KW-1133">Transmembrane helix</keyword>
<dbReference type="Gene3D" id="3.30.70.1440">
    <property type="entry name" value="Multidrug efflux transporter AcrB pore domain"/>
    <property type="match status" value="1"/>
</dbReference>
<evidence type="ECO:0000313" key="12">
    <source>
        <dbReference type="Proteomes" id="UP001156882"/>
    </source>
</evidence>
<feature type="transmembrane region" description="Helical" evidence="9">
    <location>
        <begin position="898"/>
        <end position="918"/>
    </location>
</feature>
<proteinExistence type="inferred from homology"/>
<accession>A0ABQ6CTW4</accession>
<evidence type="ECO:0000256" key="8">
    <source>
        <dbReference type="ARBA" id="ARBA00023136"/>
    </source>
</evidence>
<dbReference type="SUPFAM" id="SSF82714">
    <property type="entry name" value="Multidrug efflux transporter AcrB TolC docking domain, DN and DC subdomains"/>
    <property type="match status" value="2"/>
</dbReference>
<feature type="transmembrane region" description="Helical" evidence="9">
    <location>
        <begin position="533"/>
        <end position="554"/>
    </location>
</feature>
<organism evidence="11 12">
    <name type="scientific">Labrys miyagiensis</name>
    <dbReference type="NCBI Taxonomy" id="346912"/>
    <lineage>
        <taxon>Bacteria</taxon>
        <taxon>Pseudomonadati</taxon>
        <taxon>Pseudomonadota</taxon>
        <taxon>Alphaproteobacteria</taxon>
        <taxon>Hyphomicrobiales</taxon>
        <taxon>Xanthobacteraceae</taxon>
        <taxon>Labrys</taxon>
    </lineage>
</organism>
<feature type="region of interest" description="Disordered" evidence="10">
    <location>
        <begin position="1037"/>
        <end position="1069"/>
    </location>
</feature>
<dbReference type="PANTHER" id="PTHR32063">
    <property type="match status" value="1"/>
</dbReference>
<keyword evidence="4" id="KW-1003">Cell membrane</keyword>
<dbReference type="SUPFAM" id="SSF82693">
    <property type="entry name" value="Multidrug efflux transporter AcrB pore domain, PN1, PN2, PC1 and PC2 subdomains"/>
    <property type="match status" value="3"/>
</dbReference>
<dbReference type="NCBIfam" id="TIGR00915">
    <property type="entry name" value="2A0602"/>
    <property type="match status" value="1"/>
</dbReference>
<dbReference type="EMBL" id="BSPC01000052">
    <property type="protein sequence ID" value="GLS21687.1"/>
    <property type="molecule type" value="Genomic_DNA"/>
</dbReference>
<dbReference type="InterPro" id="IPR027463">
    <property type="entry name" value="AcrB_DN_DC_subdom"/>
</dbReference>
<keyword evidence="3 9" id="KW-0813">Transport</keyword>
<evidence type="ECO:0000256" key="6">
    <source>
        <dbReference type="ARBA" id="ARBA00022692"/>
    </source>
</evidence>
<evidence type="ECO:0000256" key="2">
    <source>
        <dbReference type="ARBA" id="ARBA00010942"/>
    </source>
</evidence>
<dbReference type="PANTHER" id="PTHR32063:SF76">
    <property type="entry name" value="EFFLUX PUMP MEMBRANE TRANSPORTER"/>
    <property type="match status" value="1"/>
</dbReference>
<sequence length="1069" mass="113674">MLSSVFVDRPRLAIVIAIVTVIAGLLSLLAIPVAQYPDIVPPQVSVTTTYPGASADVVDSTIAQPIEAQVVGVDKLMYMKSVSGNDGSYSLTGSFELGTDPDINTVNMNNRVQTALSKLPQEAQKQGVTVKKKSSALLGVLAVYSPKHSYDPLFISNYVTINILDDIKSTPGVGDATLWGPQDYAVRAWIRTDRLAGLNLTTNDIIKAIQAQNIQAAVGRVGARPISDDQQLQLNLLTKGRLSSIEEFNAIVLRTNPDGSLLRLGDVARVEMGAANLDRETLFNGGPASVLAIYQAPGANAISTIDAIRTRMGELSARFPDDLQWKITYDPTVFVKDTIHEVQKTLIEAFVLVVIVVYLFLGSLRATLIPTLAVPVSLIGTFIALNAIGYSANTVSLLAIVLSIGIVVDDAIVVVENVERVMEENPALSVADATKKAMSEITAPIIAITLVLLSVFVPVAFIPGLSGELFRQFAVTVAVGMFLSAINALTLSPALCAVLLKSGSHGPKRGPIGMVMRAIDRVRDSYGAAVARLVRFATIGLVCVAAAMGGVYALGKATATGFLPEDDQGAFFVVVQLPGGASLGRTTEVIQQAEKALREETAVADFTSVIGLNFIDNYSQPNAAFIVVTLKPFDERSGEGQGAAAVLARLGTRLRQVQGGTVVPLAPPPIVGLGTGGGFTYVLQDLRSGDPKTLAQVLRGLLVAANQDPQLSRVFSTYSASNPSIYLDIDRDKAQILGLSLSDVFQALQTSLGGFYVNDMNLFGRTWQVQVQAEAADRTSIDDIYRINVRNAGGKMIPMRSIVEARVVIGPPALIRYNNKRAVTIQGTPAAGVSSGQALAAMEKVAAATLPDGYTGAWTDTAFQEKRAEGKTAIILGFAVLFAFLFLVALYESWTIPVPVLLSVSVGIFGSFAAIVIAHLTLDLYGQIGMIVLIGLAAKNGILIVEFAKEQRERGVPLLKAATEGARLRFRPVMMTSLAFILGLYPLVVAHGASEIARRNVGTPVFGGMILASFVGIFVIPPLYVQFQALRERLRSGARPKNPEQSIPDPGQDHDPVLPVASLQTGGHT</sequence>
<dbReference type="Proteomes" id="UP001156882">
    <property type="component" value="Unassembled WGS sequence"/>
</dbReference>
<dbReference type="InterPro" id="IPR001036">
    <property type="entry name" value="Acrflvin-R"/>
</dbReference>
<evidence type="ECO:0000313" key="11">
    <source>
        <dbReference type="EMBL" id="GLS21687.1"/>
    </source>
</evidence>
<feature type="transmembrane region" description="Helical" evidence="9">
    <location>
        <begin position="395"/>
        <end position="415"/>
    </location>
</feature>
<dbReference type="InterPro" id="IPR004764">
    <property type="entry name" value="MdtF-like"/>
</dbReference>
<comment type="caution">
    <text evidence="11">The sequence shown here is derived from an EMBL/GenBank/DDBJ whole genome shotgun (WGS) entry which is preliminary data.</text>
</comment>
<feature type="transmembrane region" description="Helical" evidence="9">
    <location>
        <begin position="441"/>
        <end position="461"/>
    </location>
</feature>
<feature type="transmembrane region" description="Helical" evidence="9">
    <location>
        <begin position="873"/>
        <end position="891"/>
    </location>
</feature>
<evidence type="ECO:0000256" key="3">
    <source>
        <dbReference type="ARBA" id="ARBA00022448"/>
    </source>
</evidence>
<evidence type="ECO:0000256" key="7">
    <source>
        <dbReference type="ARBA" id="ARBA00022989"/>
    </source>
</evidence>
<feature type="transmembrane region" description="Helical" evidence="9">
    <location>
        <begin position="473"/>
        <end position="500"/>
    </location>
</feature>
<reference evidence="12" key="1">
    <citation type="journal article" date="2019" name="Int. J. Syst. Evol. Microbiol.">
        <title>The Global Catalogue of Microorganisms (GCM) 10K type strain sequencing project: providing services to taxonomists for standard genome sequencing and annotation.</title>
        <authorList>
            <consortium name="The Broad Institute Genomics Platform"/>
            <consortium name="The Broad Institute Genome Sequencing Center for Infectious Disease"/>
            <person name="Wu L."/>
            <person name="Ma J."/>
        </authorList>
    </citation>
    <scope>NUCLEOTIDE SEQUENCE [LARGE SCALE GENOMIC DNA]</scope>
    <source>
        <strain evidence="12">NBRC 101365</strain>
    </source>
</reference>
<protein>
    <recommendedName>
        <fullName evidence="9">Efflux pump membrane transporter</fullName>
    </recommendedName>
</protein>
<feature type="transmembrane region" description="Helical" evidence="9">
    <location>
        <begin position="12"/>
        <end position="34"/>
    </location>
</feature>
<dbReference type="NCBIfam" id="NF000282">
    <property type="entry name" value="RND_permease_1"/>
    <property type="match status" value="1"/>
</dbReference>
<evidence type="ECO:0000256" key="1">
    <source>
        <dbReference type="ARBA" id="ARBA00004429"/>
    </source>
</evidence>
<dbReference type="Gene3D" id="3.30.2090.10">
    <property type="entry name" value="Multidrug efflux transporter AcrB TolC docking domain, DN and DC subdomains"/>
    <property type="match status" value="2"/>
</dbReference>
<dbReference type="Gene3D" id="1.20.1640.10">
    <property type="entry name" value="Multidrug efflux transporter AcrB transmembrane domain"/>
    <property type="match status" value="2"/>
</dbReference>
<feature type="transmembrane region" description="Helical" evidence="9">
    <location>
        <begin position="368"/>
        <end position="389"/>
    </location>
</feature>
<comment type="subcellular location">
    <subcellularLocation>
        <location evidence="1 9">Cell inner membrane</location>
        <topology evidence="1 9">Multi-pass membrane protein</topology>
    </subcellularLocation>
</comment>
<name>A0ABQ6CTW4_9HYPH</name>
<evidence type="ECO:0000256" key="4">
    <source>
        <dbReference type="ARBA" id="ARBA00022475"/>
    </source>
</evidence>
<keyword evidence="12" id="KW-1185">Reference proteome</keyword>
<gene>
    <name evidence="11" type="ORF">GCM10007874_47040</name>
</gene>
<feature type="transmembrane region" description="Helical" evidence="9">
    <location>
        <begin position="924"/>
        <end position="945"/>
    </location>
</feature>
<keyword evidence="5 9" id="KW-0997">Cell inner membrane</keyword>
<evidence type="ECO:0000256" key="9">
    <source>
        <dbReference type="RuleBase" id="RU364070"/>
    </source>
</evidence>
<feature type="transmembrane region" description="Helical" evidence="9">
    <location>
        <begin position="973"/>
        <end position="993"/>
    </location>
</feature>
<dbReference type="Pfam" id="PF00873">
    <property type="entry name" value="ACR_tran"/>
    <property type="match status" value="1"/>
</dbReference>
<keyword evidence="8 9" id="KW-0472">Membrane</keyword>